<reference evidence="9 10" key="1">
    <citation type="submission" date="2014-05" db="EMBL/GenBank/DDBJ databases">
        <title>Novel Listeriaceae from food processing environments.</title>
        <authorList>
            <person name="den Bakker H.C."/>
        </authorList>
    </citation>
    <scope>NUCLEOTIDE SEQUENCE [LARGE SCALE GENOMIC DNA]</scope>
    <source>
        <strain evidence="9 10">FSL A5-0281</strain>
    </source>
</reference>
<dbReference type="GeneID" id="58716978"/>
<dbReference type="InterPro" id="IPR036388">
    <property type="entry name" value="WH-like_DNA-bd_sf"/>
</dbReference>
<comment type="subcellular location">
    <subcellularLocation>
        <location evidence="1">Cytoplasm</location>
    </subcellularLocation>
</comment>
<dbReference type="GO" id="GO:0005737">
    <property type="term" value="C:cytoplasm"/>
    <property type="evidence" value="ECO:0007669"/>
    <property type="project" value="UniProtKB-SubCell"/>
</dbReference>
<dbReference type="OrthoDB" id="9806864at2"/>
<proteinExistence type="inferred from homology"/>
<dbReference type="InterPro" id="IPR036390">
    <property type="entry name" value="WH_DNA-bd_sf"/>
</dbReference>
<sequence>MNFPSKFGRNTSDSTGFLFMRAYNLWHTRVKQELQAIDLTHPQFVVLTAVGYLSQASDEVFQVSIAKLADMDVMTVSQILKLLEKKELVSRKMAKNDPRAKAISLTRAGQAKLEIALPLVENIDAVFFANVSEPKQFQQALQELTKEDD</sequence>
<dbReference type="PANTHER" id="PTHR42756">
    <property type="entry name" value="TRANSCRIPTIONAL REGULATOR, MARR"/>
    <property type="match status" value="1"/>
</dbReference>
<keyword evidence="3" id="KW-0238">DNA-binding</keyword>
<protein>
    <recommendedName>
        <fullName evidence="6">HTH-type transcriptional regulator SarZ</fullName>
    </recommendedName>
    <alternativeName>
        <fullName evidence="7">Staphylococcal accessory regulator Z</fullName>
    </alternativeName>
</protein>
<dbReference type="Gene3D" id="1.10.10.10">
    <property type="entry name" value="Winged helix-like DNA-binding domain superfamily/Winged helix DNA-binding domain"/>
    <property type="match status" value="1"/>
</dbReference>
<evidence type="ECO:0000256" key="3">
    <source>
        <dbReference type="ARBA" id="ARBA00023125"/>
    </source>
</evidence>
<feature type="domain" description="HTH marR-type" evidence="8">
    <location>
        <begin position="1"/>
        <end position="149"/>
    </location>
</feature>
<dbReference type="EMBL" id="JNFA01000019">
    <property type="protein sequence ID" value="KGL41437.1"/>
    <property type="molecule type" value="Genomic_DNA"/>
</dbReference>
<dbReference type="STRING" id="1552123.EP57_06240"/>
<evidence type="ECO:0000259" key="8">
    <source>
        <dbReference type="PROSITE" id="PS50995"/>
    </source>
</evidence>
<evidence type="ECO:0000256" key="4">
    <source>
        <dbReference type="ARBA" id="ARBA00023163"/>
    </source>
</evidence>
<evidence type="ECO:0000256" key="1">
    <source>
        <dbReference type="ARBA" id="ARBA00004496"/>
    </source>
</evidence>
<accession>A0A099W8X6</accession>
<dbReference type="SUPFAM" id="SSF46785">
    <property type="entry name" value="Winged helix' DNA-binding domain"/>
    <property type="match status" value="1"/>
</dbReference>
<evidence type="ECO:0000256" key="2">
    <source>
        <dbReference type="ARBA" id="ARBA00023015"/>
    </source>
</evidence>
<organism evidence="9 10">
    <name type="scientific">Listeria booriae</name>
    <dbReference type="NCBI Taxonomy" id="1552123"/>
    <lineage>
        <taxon>Bacteria</taxon>
        <taxon>Bacillati</taxon>
        <taxon>Bacillota</taxon>
        <taxon>Bacilli</taxon>
        <taxon>Bacillales</taxon>
        <taxon>Listeriaceae</taxon>
        <taxon>Listeria</taxon>
    </lineage>
</organism>
<dbReference type="eggNOG" id="COG1846">
    <property type="taxonomic scope" value="Bacteria"/>
</dbReference>
<comment type="similarity">
    <text evidence="5">Belongs to the SarZ family.</text>
</comment>
<dbReference type="InterPro" id="IPR000835">
    <property type="entry name" value="HTH_MarR-typ"/>
</dbReference>
<gene>
    <name evidence="9" type="ORF">EP57_06240</name>
</gene>
<keyword evidence="2" id="KW-0805">Transcription regulation</keyword>
<dbReference type="InterPro" id="IPR055166">
    <property type="entry name" value="Transc_reg_Sar_Rot_HTH"/>
</dbReference>
<dbReference type="PROSITE" id="PS50995">
    <property type="entry name" value="HTH_MARR_2"/>
    <property type="match status" value="1"/>
</dbReference>
<comment type="caution">
    <text evidence="9">The sequence shown here is derived from an EMBL/GenBank/DDBJ whole genome shotgun (WGS) entry which is preliminary data.</text>
</comment>
<evidence type="ECO:0000256" key="7">
    <source>
        <dbReference type="ARBA" id="ARBA00047207"/>
    </source>
</evidence>
<dbReference type="PANTHER" id="PTHR42756:SF1">
    <property type="entry name" value="TRANSCRIPTIONAL REPRESSOR OF EMRAB OPERON"/>
    <property type="match status" value="1"/>
</dbReference>
<dbReference type="GO" id="GO:0003700">
    <property type="term" value="F:DNA-binding transcription factor activity"/>
    <property type="evidence" value="ECO:0007669"/>
    <property type="project" value="InterPro"/>
</dbReference>
<evidence type="ECO:0000313" key="10">
    <source>
        <dbReference type="Proteomes" id="UP000029844"/>
    </source>
</evidence>
<evidence type="ECO:0000256" key="6">
    <source>
        <dbReference type="ARBA" id="ARBA00047188"/>
    </source>
</evidence>
<dbReference type="GO" id="GO:0003677">
    <property type="term" value="F:DNA binding"/>
    <property type="evidence" value="ECO:0007669"/>
    <property type="project" value="UniProtKB-KW"/>
</dbReference>
<dbReference type="AlphaFoldDB" id="A0A099W8X6"/>
<name>A0A099W8X6_9LIST</name>
<dbReference type="Pfam" id="PF22381">
    <property type="entry name" value="Staph_reg_Sar_Rot"/>
    <property type="match status" value="1"/>
</dbReference>
<keyword evidence="10" id="KW-1185">Reference proteome</keyword>
<evidence type="ECO:0000313" key="9">
    <source>
        <dbReference type="EMBL" id="KGL41437.1"/>
    </source>
</evidence>
<evidence type="ECO:0000256" key="5">
    <source>
        <dbReference type="ARBA" id="ARBA00046337"/>
    </source>
</evidence>
<dbReference type="Proteomes" id="UP000029844">
    <property type="component" value="Unassembled WGS sequence"/>
</dbReference>
<dbReference type="SMART" id="SM00347">
    <property type="entry name" value="HTH_MARR"/>
    <property type="match status" value="1"/>
</dbReference>
<dbReference type="RefSeq" id="WP_036085209.1">
    <property type="nucleotide sequence ID" value="NZ_CBCSHQ010000017.1"/>
</dbReference>
<keyword evidence="4" id="KW-0804">Transcription</keyword>